<keyword evidence="1" id="KW-0472">Membrane</keyword>
<dbReference type="RefSeq" id="WP_155456129.1">
    <property type="nucleotide sequence ID" value="NZ_WNKX01000019.1"/>
</dbReference>
<accession>A0A6L6QNU6</accession>
<evidence type="ECO:0000256" key="1">
    <source>
        <dbReference type="SAM" id="Phobius"/>
    </source>
</evidence>
<dbReference type="AlphaFoldDB" id="A0A6L6QNU6"/>
<keyword evidence="1" id="KW-1133">Transmembrane helix</keyword>
<keyword evidence="1" id="KW-0812">Transmembrane</keyword>
<comment type="caution">
    <text evidence="2">The sequence shown here is derived from an EMBL/GenBank/DDBJ whole genome shotgun (WGS) entry which is preliminary data.</text>
</comment>
<dbReference type="OrthoDB" id="5985578at2"/>
<gene>
    <name evidence="2" type="ORF">GM658_21640</name>
</gene>
<name>A0A6L6QNU6_9BURK</name>
<sequence>MNPYTPPAADVALEHSVPEVPDEVLKKIKGAWVAGIISGVVTFLFTLAALNGAKAAGFNAWNFIDVVLIVELHRKLTHHPHKFASESDPRW</sequence>
<dbReference type="EMBL" id="WNKX01000019">
    <property type="protein sequence ID" value="MTW13213.1"/>
    <property type="molecule type" value="Genomic_DNA"/>
</dbReference>
<evidence type="ECO:0000313" key="2">
    <source>
        <dbReference type="EMBL" id="MTW13213.1"/>
    </source>
</evidence>
<feature type="transmembrane region" description="Helical" evidence="1">
    <location>
        <begin position="31"/>
        <end position="50"/>
    </location>
</feature>
<dbReference type="Proteomes" id="UP000472320">
    <property type="component" value="Unassembled WGS sequence"/>
</dbReference>
<keyword evidence="3" id="KW-1185">Reference proteome</keyword>
<proteinExistence type="predicted"/>
<reference evidence="2 3" key="1">
    <citation type="submission" date="2019-11" db="EMBL/GenBank/DDBJ databases">
        <title>Type strains purchased from KCTC, JCM and DSMZ.</title>
        <authorList>
            <person name="Lu H."/>
        </authorList>
    </citation>
    <scope>NUCLEOTIDE SEQUENCE [LARGE SCALE GENOMIC DNA]</scope>
    <source>
        <strain evidence="2 3">JCM 31587</strain>
    </source>
</reference>
<evidence type="ECO:0000313" key="3">
    <source>
        <dbReference type="Proteomes" id="UP000472320"/>
    </source>
</evidence>
<protein>
    <submittedName>
        <fullName evidence="2">Uncharacterized protein</fullName>
    </submittedName>
</protein>
<organism evidence="2 3">
    <name type="scientific">Massilia eburnea</name>
    <dbReference type="NCBI Taxonomy" id="1776165"/>
    <lineage>
        <taxon>Bacteria</taxon>
        <taxon>Pseudomonadati</taxon>
        <taxon>Pseudomonadota</taxon>
        <taxon>Betaproteobacteria</taxon>
        <taxon>Burkholderiales</taxon>
        <taxon>Oxalobacteraceae</taxon>
        <taxon>Telluria group</taxon>
        <taxon>Massilia</taxon>
    </lineage>
</organism>